<evidence type="ECO:0000256" key="3">
    <source>
        <dbReference type="ARBA" id="ARBA00022448"/>
    </source>
</evidence>
<dbReference type="Proteomes" id="UP000030588">
    <property type="component" value="Unassembled WGS sequence"/>
</dbReference>
<feature type="transmembrane region" description="Helical" evidence="7">
    <location>
        <begin position="101"/>
        <end position="122"/>
    </location>
</feature>
<dbReference type="EMBL" id="JRUN01000032">
    <property type="protein sequence ID" value="KHD85106.1"/>
    <property type="molecule type" value="Genomic_DNA"/>
</dbReference>
<feature type="transmembrane region" description="Helical" evidence="7">
    <location>
        <begin position="410"/>
        <end position="428"/>
    </location>
</feature>
<reference evidence="8 9" key="1">
    <citation type="submission" date="2014-10" db="EMBL/GenBank/DDBJ databases">
        <title>Draft genome of phytase producing Bacillus ginsengihumi strain M2.11.</title>
        <authorList>
            <person name="Toymentseva A."/>
            <person name="Boulygina E.A."/>
            <person name="Kazakov S.V."/>
            <person name="Kayumov I."/>
            <person name="Suleimanova A.D."/>
            <person name="Mardanova A.M."/>
            <person name="Maria S.N."/>
            <person name="Sergey M.Y."/>
            <person name="Sharipova M.R."/>
        </authorList>
    </citation>
    <scope>NUCLEOTIDE SEQUENCE [LARGE SCALE GENOMIC DNA]</scope>
    <source>
        <strain evidence="8 9">M2.11</strain>
    </source>
</reference>
<sequence>MRKLDTSLGAVQWFAFLLANSLAFPIIIGQAYHLSAVEIAGMLQRTFFVVGLGSLLTGLFGHRLPILDGPAGVWISIFVVMGEMALQTGHQAGPTLQLLEGGMSVSGFILVLLSAAGLMKYILKLFTPLVTGISLMLLGIQLSGTLLNGMIGVNADTSHIHKWNVLISFSVFILVFALSTWGKGWLKSYAVLIGMMLGWLAFVLVNGPGTAMHFNSVFSFPKPFAWGLPHLNSGMIVSSIVISFVLICNVVTSVFAMMQVFAEREKNKKIEGTHTLENKGNLNRSTFMNGVSNILSAVFSTAGVVPVSISASFVRMTGQYKIKPFIIACAAIIIASCLPVIYTWLSTLPGQIAYAALLTTFTQLIGIGISAVLREPLDSRRLTIFGIALSLGTSVMFLPEELTAHLPTMVQYIISNGLMVGTLITLILEQIWKPQKSKVKKGMSI</sequence>
<dbReference type="InterPro" id="IPR006043">
    <property type="entry name" value="NCS2"/>
</dbReference>
<feature type="transmembrane region" description="Helical" evidence="7">
    <location>
        <begin position="382"/>
        <end position="398"/>
    </location>
</feature>
<dbReference type="RefSeq" id="WP_025729609.1">
    <property type="nucleotide sequence ID" value="NZ_JAMAUG010000004.1"/>
</dbReference>
<organism evidence="8 9">
    <name type="scientific">Heyndrickxia ginsengihumi</name>
    <dbReference type="NCBI Taxonomy" id="363870"/>
    <lineage>
        <taxon>Bacteria</taxon>
        <taxon>Bacillati</taxon>
        <taxon>Bacillota</taxon>
        <taxon>Bacilli</taxon>
        <taxon>Bacillales</taxon>
        <taxon>Bacillaceae</taxon>
        <taxon>Heyndrickxia</taxon>
    </lineage>
</organism>
<evidence type="ECO:0000256" key="6">
    <source>
        <dbReference type="ARBA" id="ARBA00023136"/>
    </source>
</evidence>
<feature type="transmembrane region" description="Helical" evidence="7">
    <location>
        <begin position="129"/>
        <end position="151"/>
    </location>
</feature>
<accession>A0A0A6VC00</accession>
<feature type="transmembrane region" description="Helical" evidence="7">
    <location>
        <begin position="234"/>
        <end position="258"/>
    </location>
</feature>
<name>A0A0A6VC00_9BACI</name>
<dbReference type="NCBIfam" id="NF037981">
    <property type="entry name" value="NCS2_1"/>
    <property type="match status" value="1"/>
</dbReference>
<evidence type="ECO:0000313" key="8">
    <source>
        <dbReference type="EMBL" id="KHD85106.1"/>
    </source>
</evidence>
<evidence type="ECO:0000256" key="5">
    <source>
        <dbReference type="ARBA" id="ARBA00022989"/>
    </source>
</evidence>
<proteinExistence type="inferred from homology"/>
<protein>
    <submittedName>
        <fullName evidence="8">Xanthine permease</fullName>
    </submittedName>
</protein>
<comment type="caution">
    <text evidence="8">The sequence shown here is derived from an EMBL/GenBank/DDBJ whole genome shotgun (WGS) entry which is preliminary data.</text>
</comment>
<dbReference type="GO" id="GO:0005886">
    <property type="term" value="C:plasma membrane"/>
    <property type="evidence" value="ECO:0007669"/>
    <property type="project" value="TreeGrafter"/>
</dbReference>
<keyword evidence="6 7" id="KW-0472">Membrane</keyword>
<evidence type="ECO:0000256" key="1">
    <source>
        <dbReference type="ARBA" id="ARBA00004141"/>
    </source>
</evidence>
<dbReference type="PANTHER" id="PTHR42810">
    <property type="entry name" value="PURINE PERMEASE C1399.01C-RELATED"/>
    <property type="match status" value="1"/>
</dbReference>
<evidence type="ECO:0000256" key="2">
    <source>
        <dbReference type="ARBA" id="ARBA00008821"/>
    </source>
</evidence>
<feature type="transmembrane region" description="Helical" evidence="7">
    <location>
        <begin position="325"/>
        <end position="345"/>
    </location>
</feature>
<keyword evidence="5 7" id="KW-1133">Transmembrane helix</keyword>
<dbReference type="STRING" id="363870.NG54_11455"/>
<feature type="transmembrane region" description="Helical" evidence="7">
    <location>
        <begin position="189"/>
        <end position="214"/>
    </location>
</feature>
<evidence type="ECO:0000313" key="9">
    <source>
        <dbReference type="Proteomes" id="UP000030588"/>
    </source>
</evidence>
<feature type="transmembrane region" description="Helical" evidence="7">
    <location>
        <begin position="71"/>
        <end position="89"/>
    </location>
</feature>
<comment type="similarity">
    <text evidence="2">Belongs to the nucleobase:cation symporter-2 (NCS2) (TC 2.A.40) family.</text>
</comment>
<comment type="subcellular location">
    <subcellularLocation>
        <location evidence="1">Membrane</location>
        <topology evidence="1">Multi-pass membrane protein</topology>
    </subcellularLocation>
</comment>
<keyword evidence="3" id="KW-0813">Transport</keyword>
<feature type="transmembrane region" description="Helical" evidence="7">
    <location>
        <begin position="163"/>
        <end position="182"/>
    </location>
</feature>
<dbReference type="PANTHER" id="PTHR42810:SF1">
    <property type="entry name" value="PURINE PERMEASE YWDJ-RELATED"/>
    <property type="match status" value="1"/>
</dbReference>
<dbReference type="OrthoDB" id="5597247at2"/>
<dbReference type="GO" id="GO:0042907">
    <property type="term" value="F:xanthine transmembrane transporter activity"/>
    <property type="evidence" value="ECO:0007669"/>
    <property type="project" value="TreeGrafter"/>
</dbReference>
<evidence type="ECO:0000256" key="4">
    <source>
        <dbReference type="ARBA" id="ARBA00022692"/>
    </source>
</evidence>
<feature type="transmembrane region" description="Helical" evidence="7">
    <location>
        <begin position="351"/>
        <end position="373"/>
    </location>
</feature>
<dbReference type="Pfam" id="PF00860">
    <property type="entry name" value="Xan_ur_permease"/>
    <property type="match status" value="1"/>
</dbReference>
<feature type="transmembrane region" description="Helical" evidence="7">
    <location>
        <begin position="39"/>
        <end position="59"/>
    </location>
</feature>
<dbReference type="AlphaFoldDB" id="A0A0A6VC00"/>
<evidence type="ECO:0000256" key="7">
    <source>
        <dbReference type="SAM" id="Phobius"/>
    </source>
</evidence>
<keyword evidence="4 7" id="KW-0812">Transmembrane</keyword>
<gene>
    <name evidence="8" type="ORF">NG54_11455</name>
</gene>